<gene>
    <name evidence="2" type="ORF">A2U01_0003011</name>
</gene>
<dbReference type="EMBL" id="LXQA010003363">
    <property type="protein sequence ID" value="MCH82211.1"/>
    <property type="molecule type" value="Genomic_DNA"/>
</dbReference>
<reference evidence="2 3" key="1">
    <citation type="journal article" date="2018" name="Front. Plant Sci.">
        <title>Red Clover (Trifolium pratense) and Zigzag Clover (T. medium) - A Picture of Genomic Similarities and Differences.</title>
        <authorList>
            <person name="Dluhosova J."/>
            <person name="Istvanek J."/>
            <person name="Nedelnik J."/>
            <person name="Repkova J."/>
        </authorList>
    </citation>
    <scope>NUCLEOTIDE SEQUENCE [LARGE SCALE GENOMIC DNA]</scope>
    <source>
        <strain evidence="3">cv. 10/8</strain>
        <tissue evidence="2">Leaf</tissue>
    </source>
</reference>
<keyword evidence="3" id="KW-1185">Reference proteome</keyword>
<name>A0A392M4H0_9FABA</name>
<accession>A0A392M4H0</accession>
<dbReference type="Proteomes" id="UP000265520">
    <property type="component" value="Unassembled WGS sequence"/>
</dbReference>
<feature type="region of interest" description="Disordered" evidence="1">
    <location>
        <begin position="65"/>
        <end position="97"/>
    </location>
</feature>
<proteinExistence type="predicted"/>
<protein>
    <submittedName>
        <fullName evidence="2">Uncharacterized protein</fullName>
    </submittedName>
</protein>
<sequence>MKLVLHFCQTTASAGKLNIAFTGKGHKTDDPIINLDVEVYDGDETTKFVFWDNTHDKSSFHKYELGSSSIESEKDKLGSSSIESEKEKLGSSSTAAENEKVRFCKKFLTF</sequence>
<organism evidence="2 3">
    <name type="scientific">Trifolium medium</name>
    <dbReference type="NCBI Taxonomy" id="97028"/>
    <lineage>
        <taxon>Eukaryota</taxon>
        <taxon>Viridiplantae</taxon>
        <taxon>Streptophyta</taxon>
        <taxon>Embryophyta</taxon>
        <taxon>Tracheophyta</taxon>
        <taxon>Spermatophyta</taxon>
        <taxon>Magnoliopsida</taxon>
        <taxon>eudicotyledons</taxon>
        <taxon>Gunneridae</taxon>
        <taxon>Pentapetalae</taxon>
        <taxon>rosids</taxon>
        <taxon>fabids</taxon>
        <taxon>Fabales</taxon>
        <taxon>Fabaceae</taxon>
        <taxon>Papilionoideae</taxon>
        <taxon>50 kb inversion clade</taxon>
        <taxon>NPAAA clade</taxon>
        <taxon>Hologalegina</taxon>
        <taxon>IRL clade</taxon>
        <taxon>Trifolieae</taxon>
        <taxon>Trifolium</taxon>
    </lineage>
</organism>
<evidence type="ECO:0000313" key="2">
    <source>
        <dbReference type="EMBL" id="MCH82211.1"/>
    </source>
</evidence>
<evidence type="ECO:0000313" key="3">
    <source>
        <dbReference type="Proteomes" id="UP000265520"/>
    </source>
</evidence>
<evidence type="ECO:0000256" key="1">
    <source>
        <dbReference type="SAM" id="MobiDB-lite"/>
    </source>
</evidence>
<feature type="compositionally biased region" description="Basic and acidic residues" evidence="1">
    <location>
        <begin position="71"/>
        <end position="89"/>
    </location>
</feature>
<comment type="caution">
    <text evidence="2">The sequence shown here is derived from an EMBL/GenBank/DDBJ whole genome shotgun (WGS) entry which is preliminary data.</text>
</comment>
<dbReference type="AlphaFoldDB" id="A0A392M4H0"/>